<evidence type="ECO:0000313" key="3">
    <source>
        <dbReference type="Proteomes" id="UP001500171"/>
    </source>
</evidence>
<organism evidence="2 3">
    <name type="scientific">Orbus sasakiae</name>
    <dbReference type="NCBI Taxonomy" id="1078475"/>
    <lineage>
        <taxon>Bacteria</taxon>
        <taxon>Pseudomonadati</taxon>
        <taxon>Pseudomonadota</taxon>
        <taxon>Gammaproteobacteria</taxon>
        <taxon>Orbales</taxon>
        <taxon>Orbaceae</taxon>
        <taxon>Orbus</taxon>
    </lineage>
</organism>
<feature type="transmembrane region" description="Helical" evidence="1">
    <location>
        <begin position="7"/>
        <end position="38"/>
    </location>
</feature>
<reference evidence="3" key="1">
    <citation type="journal article" date="2019" name="Int. J. Syst. Evol. Microbiol.">
        <title>The Global Catalogue of Microorganisms (GCM) 10K type strain sequencing project: providing services to taxonomists for standard genome sequencing and annotation.</title>
        <authorList>
            <consortium name="The Broad Institute Genomics Platform"/>
            <consortium name="The Broad Institute Genome Sequencing Center for Infectious Disease"/>
            <person name="Wu L."/>
            <person name="Ma J."/>
        </authorList>
    </citation>
    <scope>NUCLEOTIDE SEQUENCE [LARGE SCALE GENOMIC DNA]</scope>
    <source>
        <strain evidence="3">JCM 18050</strain>
    </source>
</reference>
<accession>A0ABP9N3A9</accession>
<dbReference type="EMBL" id="BAABHY010000001">
    <property type="protein sequence ID" value="GAA5108518.1"/>
    <property type="molecule type" value="Genomic_DNA"/>
</dbReference>
<keyword evidence="1" id="KW-0472">Membrane</keyword>
<keyword evidence="1" id="KW-1133">Transmembrane helix</keyword>
<keyword evidence="1" id="KW-0812">Transmembrane</keyword>
<name>A0ABP9N3A9_9GAMM</name>
<gene>
    <name evidence="2" type="ORF">GCM10023211_10910</name>
</gene>
<protein>
    <recommendedName>
        <fullName evidence="4">C2H2-type domain-containing protein</fullName>
    </recommendedName>
</protein>
<comment type="caution">
    <text evidence="2">The sequence shown here is derived from an EMBL/GenBank/DDBJ whole genome shotgun (WGS) entry which is preliminary data.</text>
</comment>
<dbReference type="InterPro" id="IPR013083">
    <property type="entry name" value="Znf_RING/FYVE/PHD"/>
</dbReference>
<proteinExistence type="predicted"/>
<evidence type="ECO:0000256" key="1">
    <source>
        <dbReference type="SAM" id="Phobius"/>
    </source>
</evidence>
<dbReference type="Gene3D" id="3.30.40.10">
    <property type="entry name" value="Zinc/RING finger domain, C3HC4 (zinc finger)"/>
    <property type="match status" value="1"/>
</dbReference>
<sequence>MNKKRFAVLYCIIVTPLMLCLLFLAMEVLISIGVYLRYQRFDFDGGLLKIAFKLVPLFCLLGAVFWYLECRRLKVRLPFINDNRETRWVEAANSIAEDIHAKVHCPECQQAFLEINISLNEHKQERRHMSCPNCAVEHIIRML</sequence>
<dbReference type="Proteomes" id="UP001500171">
    <property type="component" value="Unassembled WGS sequence"/>
</dbReference>
<feature type="transmembrane region" description="Helical" evidence="1">
    <location>
        <begin position="50"/>
        <end position="68"/>
    </location>
</feature>
<evidence type="ECO:0008006" key="4">
    <source>
        <dbReference type="Google" id="ProtNLM"/>
    </source>
</evidence>
<keyword evidence="3" id="KW-1185">Reference proteome</keyword>
<evidence type="ECO:0000313" key="2">
    <source>
        <dbReference type="EMBL" id="GAA5108518.1"/>
    </source>
</evidence>
<dbReference type="RefSeq" id="WP_345489636.1">
    <property type="nucleotide sequence ID" value="NZ_BAABHY010000001.1"/>
</dbReference>